<comment type="caution">
    <text evidence="3">The sequence shown here is derived from an EMBL/GenBank/DDBJ whole genome shotgun (WGS) entry which is preliminary data.</text>
</comment>
<dbReference type="PANTHER" id="PTHR40780">
    <property type="entry name" value="DUF3669 DOMAIN-CONTAINING PROTEIN"/>
    <property type="match status" value="1"/>
</dbReference>
<dbReference type="AlphaFoldDB" id="A0AAN6XFK2"/>
<feature type="compositionally biased region" description="Basic and acidic residues" evidence="1">
    <location>
        <begin position="90"/>
        <end position="99"/>
    </location>
</feature>
<dbReference type="InterPro" id="IPR022137">
    <property type="entry name" value="Znf_prot_DUF3669"/>
</dbReference>
<dbReference type="Pfam" id="PF12417">
    <property type="entry name" value="DUF3669"/>
    <property type="match status" value="1"/>
</dbReference>
<keyword evidence="4" id="KW-1185">Reference proteome</keyword>
<evidence type="ECO:0000259" key="2">
    <source>
        <dbReference type="Pfam" id="PF12417"/>
    </source>
</evidence>
<accession>A0AAN6XFK2</accession>
<sequence>MGTPATSKETWLNPKREFVECLKLSSSIISNSTFFSLRIIDHFVQNWNSNPTTDIMEHSQHQQSQQLDVDVDTALRNALTLRRRPPQGRQNRDSHHQDQRLLPLRVSLPASTTPFVKIGAGTCGAVFAQPQSPLAFKLCKTTKHTALLNDYFNHHRIYTVFTSSTADVFVPEPHYFVFPGHKAWAETHSSLLTTASEFVNLPTPVLVSERIPPVPAHIRHLLIDKFCPESAKEAARNDPANNDCLIRVYLGSMLGKSKEARQLPVFSLRNFNLHLNQMAEIGLDYEVLARRIGYAMALLHIRCRNDAGDVEFVLGGKPTTRRSPRALPTRFTKRDTGPESCRDEDLFQAADQVLYPDLHDDDEVALWLLDFNRVRSLRDPGSIISSEVGANGEVYLTARKASGATYFGPKMVQTVKAARENDPYCPRYGPPSQEWEQPLTVEERKAWKAFQEGYEEIENKGYNDDVRPSDKPKSQFLDIWKEVPRRLLAKWWGFD</sequence>
<evidence type="ECO:0000313" key="4">
    <source>
        <dbReference type="Proteomes" id="UP001303160"/>
    </source>
</evidence>
<dbReference type="PANTHER" id="PTHR40780:SF2">
    <property type="entry name" value="DUF3669 DOMAIN-CONTAINING PROTEIN"/>
    <property type="match status" value="1"/>
</dbReference>
<organism evidence="3 4">
    <name type="scientific">Triangularia verruculosa</name>
    <dbReference type="NCBI Taxonomy" id="2587418"/>
    <lineage>
        <taxon>Eukaryota</taxon>
        <taxon>Fungi</taxon>
        <taxon>Dikarya</taxon>
        <taxon>Ascomycota</taxon>
        <taxon>Pezizomycotina</taxon>
        <taxon>Sordariomycetes</taxon>
        <taxon>Sordariomycetidae</taxon>
        <taxon>Sordariales</taxon>
        <taxon>Podosporaceae</taxon>
        <taxon>Triangularia</taxon>
    </lineage>
</organism>
<gene>
    <name evidence="3" type="ORF">QBC40DRAFT_4430</name>
</gene>
<feature type="domain" description="DUF3669" evidence="2">
    <location>
        <begin position="366"/>
        <end position="457"/>
    </location>
</feature>
<proteinExistence type="predicted"/>
<evidence type="ECO:0000313" key="3">
    <source>
        <dbReference type="EMBL" id="KAK4196872.1"/>
    </source>
</evidence>
<reference evidence="3" key="1">
    <citation type="journal article" date="2023" name="Mol. Phylogenet. Evol.">
        <title>Genome-scale phylogeny and comparative genomics of the fungal order Sordariales.</title>
        <authorList>
            <person name="Hensen N."/>
            <person name="Bonometti L."/>
            <person name="Westerberg I."/>
            <person name="Brannstrom I.O."/>
            <person name="Guillou S."/>
            <person name="Cros-Aarteil S."/>
            <person name="Calhoun S."/>
            <person name="Haridas S."/>
            <person name="Kuo A."/>
            <person name="Mondo S."/>
            <person name="Pangilinan J."/>
            <person name="Riley R."/>
            <person name="LaButti K."/>
            <person name="Andreopoulos B."/>
            <person name="Lipzen A."/>
            <person name="Chen C."/>
            <person name="Yan M."/>
            <person name="Daum C."/>
            <person name="Ng V."/>
            <person name="Clum A."/>
            <person name="Steindorff A."/>
            <person name="Ohm R.A."/>
            <person name="Martin F."/>
            <person name="Silar P."/>
            <person name="Natvig D.O."/>
            <person name="Lalanne C."/>
            <person name="Gautier V."/>
            <person name="Ament-Velasquez S.L."/>
            <person name="Kruys A."/>
            <person name="Hutchinson M.I."/>
            <person name="Powell A.J."/>
            <person name="Barry K."/>
            <person name="Miller A.N."/>
            <person name="Grigoriev I.V."/>
            <person name="Debuchy R."/>
            <person name="Gladieux P."/>
            <person name="Hiltunen Thoren M."/>
            <person name="Johannesson H."/>
        </authorList>
    </citation>
    <scope>NUCLEOTIDE SEQUENCE</scope>
    <source>
        <strain evidence="3">CBS 315.58</strain>
    </source>
</reference>
<reference evidence="3" key="2">
    <citation type="submission" date="2023-05" db="EMBL/GenBank/DDBJ databases">
        <authorList>
            <consortium name="Lawrence Berkeley National Laboratory"/>
            <person name="Steindorff A."/>
            <person name="Hensen N."/>
            <person name="Bonometti L."/>
            <person name="Westerberg I."/>
            <person name="Brannstrom I.O."/>
            <person name="Guillou S."/>
            <person name="Cros-Aarteil S."/>
            <person name="Calhoun S."/>
            <person name="Haridas S."/>
            <person name="Kuo A."/>
            <person name="Mondo S."/>
            <person name="Pangilinan J."/>
            <person name="Riley R."/>
            <person name="Labutti K."/>
            <person name="Andreopoulos B."/>
            <person name="Lipzen A."/>
            <person name="Chen C."/>
            <person name="Yanf M."/>
            <person name="Daum C."/>
            <person name="Ng V."/>
            <person name="Clum A."/>
            <person name="Ohm R."/>
            <person name="Martin F."/>
            <person name="Silar P."/>
            <person name="Natvig D."/>
            <person name="Lalanne C."/>
            <person name="Gautier V."/>
            <person name="Ament-Velasquez S.L."/>
            <person name="Kruys A."/>
            <person name="Hutchinson M.I."/>
            <person name="Powell A.J."/>
            <person name="Barry K."/>
            <person name="Miller A.N."/>
            <person name="Grigoriev I.V."/>
            <person name="Debuchy R."/>
            <person name="Gladieux P."/>
            <person name="Thoren M.H."/>
            <person name="Johannesson H."/>
        </authorList>
    </citation>
    <scope>NUCLEOTIDE SEQUENCE</scope>
    <source>
        <strain evidence="3">CBS 315.58</strain>
    </source>
</reference>
<evidence type="ECO:0000256" key="1">
    <source>
        <dbReference type="SAM" id="MobiDB-lite"/>
    </source>
</evidence>
<feature type="region of interest" description="Disordered" evidence="1">
    <location>
        <begin position="80"/>
        <end position="101"/>
    </location>
</feature>
<protein>
    <recommendedName>
        <fullName evidence="2">DUF3669 domain-containing protein</fullName>
    </recommendedName>
</protein>
<name>A0AAN6XFK2_9PEZI</name>
<dbReference type="EMBL" id="MU863975">
    <property type="protein sequence ID" value="KAK4196872.1"/>
    <property type="molecule type" value="Genomic_DNA"/>
</dbReference>
<dbReference type="Proteomes" id="UP001303160">
    <property type="component" value="Unassembled WGS sequence"/>
</dbReference>